<evidence type="ECO:0000256" key="3">
    <source>
        <dbReference type="ARBA" id="ARBA00022833"/>
    </source>
</evidence>
<feature type="binding site" evidence="4">
    <location>
        <position position="45"/>
    </location>
    <ligand>
        <name>Zn(2+)</name>
        <dbReference type="ChEBI" id="CHEBI:29105"/>
    </ligand>
</feature>
<dbReference type="STRING" id="3088.A0A383VDQ7"/>
<name>A0A383VDQ7_TETOB</name>
<evidence type="ECO:0000256" key="5">
    <source>
        <dbReference type="RuleBase" id="RU003956"/>
    </source>
</evidence>
<dbReference type="GO" id="GO:0004089">
    <property type="term" value="F:carbonate dehydratase activity"/>
    <property type="evidence" value="ECO:0007669"/>
    <property type="project" value="UniProtKB-UniRule"/>
</dbReference>
<dbReference type="GO" id="GO:0008270">
    <property type="term" value="F:zinc ion binding"/>
    <property type="evidence" value="ECO:0007669"/>
    <property type="project" value="UniProtKB-UniRule"/>
</dbReference>
<dbReference type="Pfam" id="PF00484">
    <property type="entry name" value="Pro_CA"/>
    <property type="match status" value="1"/>
</dbReference>
<feature type="binding site" evidence="4">
    <location>
        <position position="101"/>
    </location>
    <ligand>
        <name>Zn(2+)</name>
        <dbReference type="ChEBI" id="CHEBI:29105"/>
    </ligand>
</feature>
<comment type="catalytic activity">
    <reaction evidence="5">
        <text>hydrogencarbonate + H(+) = CO2 + H2O</text>
        <dbReference type="Rhea" id="RHEA:10748"/>
        <dbReference type="ChEBI" id="CHEBI:15377"/>
        <dbReference type="ChEBI" id="CHEBI:15378"/>
        <dbReference type="ChEBI" id="CHEBI:16526"/>
        <dbReference type="ChEBI" id="CHEBI:17544"/>
        <dbReference type="EC" id="4.2.1.1"/>
    </reaction>
</comment>
<organism evidence="6 7">
    <name type="scientific">Tetradesmus obliquus</name>
    <name type="common">Green alga</name>
    <name type="synonym">Acutodesmus obliquus</name>
    <dbReference type="NCBI Taxonomy" id="3088"/>
    <lineage>
        <taxon>Eukaryota</taxon>
        <taxon>Viridiplantae</taxon>
        <taxon>Chlorophyta</taxon>
        <taxon>core chlorophytes</taxon>
        <taxon>Chlorophyceae</taxon>
        <taxon>CS clade</taxon>
        <taxon>Sphaeropleales</taxon>
        <taxon>Scenedesmaceae</taxon>
        <taxon>Tetradesmus</taxon>
    </lineage>
</organism>
<reference evidence="6 7" key="1">
    <citation type="submission" date="2016-10" db="EMBL/GenBank/DDBJ databases">
        <authorList>
            <person name="Cai Z."/>
        </authorList>
    </citation>
    <scope>NUCLEOTIDE SEQUENCE [LARGE SCALE GENOMIC DNA]</scope>
</reference>
<evidence type="ECO:0000256" key="4">
    <source>
        <dbReference type="PIRSR" id="PIRSR601765-1"/>
    </source>
</evidence>
<keyword evidence="7" id="KW-1185">Reference proteome</keyword>
<comment type="cofactor">
    <cofactor evidence="4">
        <name>Zn(2+)</name>
        <dbReference type="ChEBI" id="CHEBI:29105"/>
    </cofactor>
    <text evidence="4">Binds 1 zinc ion per subunit.</text>
</comment>
<evidence type="ECO:0000313" key="7">
    <source>
        <dbReference type="Proteomes" id="UP000256970"/>
    </source>
</evidence>
<keyword evidence="3 4" id="KW-0862">Zinc</keyword>
<proteinExistence type="inferred from homology"/>
<evidence type="ECO:0000256" key="1">
    <source>
        <dbReference type="ARBA" id="ARBA00006217"/>
    </source>
</evidence>
<dbReference type="AlphaFoldDB" id="A0A383VDQ7"/>
<dbReference type="Proteomes" id="UP000256970">
    <property type="component" value="Unassembled WGS sequence"/>
</dbReference>
<dbReference type="SMART" id="SM00947">
    <property type="entry name" value="Pro_CA"/>
    <property type="match status" value="1"/>
</dbReference>
<gene>
    <name evidence="6" type="ORF">BQ4739_LOCUS3889</name>
</gene>
<keyword evidence="5" id="KW-0456">Lyase</keyword>
<dbReference type="InterPro" id="IPR001765">
    <property type="entry name" value="Carbonic_anhydrase"/>
</dbReference>
<dbReference type="PANTHER" id="PTHR43175">
    <property type="entry name" value="CARBONIC ANHYDRASE"/>
    <property type="match status" value="1"/>
</dbReference>
<comment type="function">
    <text evidence="5">Reversible hydration of carbon dioxide.</text>
</comment>
<comment type="similarity">
    <text evidence="1 5">Belongs to the beta-class carbonic anhydrase family.</text>
</comment>
<dbReference type="SUPFAM" id="SSF53056">
    <property type="entry name" value="beta-carbonic anhydrase, cab"/>
    <property type="match status" value="1"/>
</dbReference>
<protein>
    <recommendedName>
        <fullName evidence="5">Carbonic anhydrase</fullName>
        <ecNumber evidence="5">4.2.1.1</ecNumber>
    </recommendedName>
    <alternativeName>
        <fullName evidence="5">Carbonate dehydratase</fullName>
    </alternativeName>
</protein>
<dbReference type="CDD" id="cd03379">
    <property type="entry name" value="beta_CA_cladeD"/>
    <property type="match status" value="1"/>
</dbReference>
<dbReference type="Gene3D" id="3.40.1050.10">
    <property type="entry name" value="Carbonic anhydrase"/>
    <property type="match status" value="1"/>
</dbReference>
<accession>A0A383VDQ7</accession>
<sequence>MTTADFAPRSPNMLDDIINANSKYAESFDKPMTLGAKKKLSIVTCMDSRLLIDKMLPGVDIGDVEIIRNAGGRVTMDVVRSLFVAQEVPELATRAVLLLHHTDCGAMAAMRHHDQLVGRMRQLLSEWGVTTWAVQALASAWGLLLPRFVRKKVLNAVMRPFADPAASVREDVWLLRNAPLMPKEIPIYGMVYDVQTGRMHHVLTSPAGKA</sequence>
<feature type="binding site" evidence="4">
    <location>
        <position position="104"/>
    </location>
    <ligand>
        <name>Zn(2+)</name>
        <dbReference type="ChEBI" id="CHEBI:29105"/>
    </ligand>
</feature>
<dbReference type="PANTHER" id="PTHR43175:SF3">
    <property type="entry name" value="CARBON DISULFIDE HYDROLASE"/>
    <property type="match status" value="1"/>
</dbReference>
<evidence type="ECO:0000256" key="2">
    <source>
        <dbReference type="ARBA" id="ARBA00022723"/>
    </source>
</evidence>
<keyword evidence="2 4" id="KW-0479">Metal-binding</keyword>
<dbReference type="EC" id="4.2.1.1" evidence="5"/>
<dbReference type="InterPro" id="IPR036874">
    <property type="entry name" value="Carbonic_anhydrase_sf"/>
</dbReference>
<feature type="binding site" evidence="4">
    <location>
        <position position="47"/>
    </location>
    <ligand>
        <name>Zn(2+)</name>
        <dbReference type="ChEBI" id="CHEBI:29105"/>
    </ligand>
</feature>
<evidence type="ECO:0000313" key="6">
    <source>
        <dbReference type="EMBL" id="SZX63331.1"/>
    </source>
</evidence>
<dbReference type="EMBL" id="FNXT01000305">
    <property type="protein sequence ID" value="SZX63331.1"/>
    <property type="molecule type" value="Genomic_DNA"/>
</dbReference>